<name>A0A1E5XKJ7_9HYPH</name>
<sequence>MTHAQATASDRSIGDYIRDWRQHRRFSQLSLALEIELSQKHLSFIESGRSVPSREVVLRIASGLGVPLRIRNLMLLAAGYAPVYPERRLDHPDLAPARAAVDLVLKAYEPYLAIAVDRGWNLVSANAAAAPFLAQVTNPELLQEPINVLRLSLHQDGLGRLIVNYDEWARDILRRVAAQLEASGDPAIAELLEELREISGIAPGYEGRDEHGGVFVPMKMRFGDAVASFISTTTVFGTPTEITLSELVIEAFLPADAETAALLAAVVG</sequence>
<dbReference type="SUPFAM" id="SSF47413">
    <property type="entry name" value="lambda repressor-like DNA-binding domains"/>
    <property type="match status" value="1"/>
</dbReference>
<dbReference type="Pfam" id="PF17765">
    <property type="entry name" value="MLTR_LBD"/>
    <property type="match status" value="1"/>
</dbReference>
<evidence type="ECO:0000313" key="2">
    <source>
        <dbReference type="EMBL" id="OEO29118.1"/>
    </source>
</evidence>
<dbReference type="EMBL" id="LAJE02000325">
    <property type="protein sequence ID" value="OEO29118.1"/>
    <property type="molecule type" value="Genomic_DNA"/>
</dbReference>
<dbReference type="Proteomes" id="UP000095463">
    <property type="component" value="Unassembled WGS sequence"/>
</dbReference>
<dbReference type="PROSITE" id="PS50943">
    <property type="entry name" value="HTH_CROC1"/>
    <property type="match status" value="1"/>
</dbReference>
<dbReference type="InterPro" id="IPR001387">
    <property type="entry name" value="Cro/C1-type_HTH"/>
</dbReference>
<dbReference type="AlphaFoldDB" id="A0A1E5XKJ7"/>
<dbReference type="CDD" id="cd00093">
    <property type="entry name" value="HTH_XRE"/>
    <property type="match status" value="1"/>
</dbReference>
<gene>
    <name evidence="2" type="ORF">VW23_027035</name>
</gene>
<dbReference type="PANTHER" id="PTHR35010">
    <property type="entry name" value="BLL4672 PROTEIN-RELATED"/>
    <property type="match status" value="1"/>
</dbReference>
<dbReference type="GO" id="GO:0003677">
    <property type="term" value="F:DNA binding"/>
    <property type="evidence" value="ECO:0007669"/>
    <property type="project" value="InterPro"/>
</dbReference>
<dbReference type="InterPro" id="IPR041413">
    <property type="entry name" value="MLTR_LBD"/>
</dbReference>
<dbReference type="Pfam" id="PF01381">
    <property type="entry name" value="HTH_3"/>
    <property type="match status" value="1"/>
</dbReference>
<dbReference type="SMART" id="SM00530">
    <property type="entry name" value="HTH_XRE"/>
    <property type="match status" value="1"/>
</dbReference>
<dbReference type="RefSeq" id="WP_069911599.1">
    <property type="nucleotide sequence ID" value="NZ_LAJE02000325.1"/>
</dbReference>
<dbReference type="PANTHER" id="PTHR35010:SF4">
    <property type="entry name" value="BLL5781 PROTEIN"/>
    <property type="match status" value="1"/>
</dbReference>
<accession>A0A1E5XKJ7</accession>
<comment type="caution">
    <text evidence="2">The sequence shown here is derived from an EMBL/GenBank/DDBJ whole genome shotgun (WGS) entry which is preliminary data.</text>
</comment>
<keyword evidence="3" id="KW-1185">Reference proteome</keyword>
<dbReference type="Gene3D" id="1.10.260.40">
    <property type="entry name" value="lambda repressor-like DNA-binding domains"/>
    <property type="match status" value="1"/>
</dbReference>
<organism evidence="2 3">
    <name type="scientific">Devosia insulae DS-56</name>
    <dbReference type="NCBI Taxonomy" id="1116389"/>
    <lineage>
        <taxon>Bacteria</taxon>
        <taxon>Pseudomonadati</taxon>
        <taxon>Pseudomonadota</taxon>
        <taxon>Alphaproteobacteria</taxon>
        <taxon>Hyphomicrobiales</taxon>
        <taxon>Devosiaceae</taxon>
        <taxon>Devosia</taxon>
    </lineage>
</organism>
<dbReference type="Gene3D" id="3.30.450.180">
    <property type="match status" value="1"/>
</dbReference>
<protein>
    <submittedName>
        <fullName evidence="2">Transcriptional regulator</fullName>
    </submittedName>
</protein>
<feature type="domain" description="HTH cro/C1-type" evidence="1">
    <location>
        <begin position="17"/>
        <end position="73"/>
    </location>
</feature>
<dbReference type="OrthoDB" id="9785973at2"/>
<reference evidence="2 3" key="1">
    <citation type="journal article" date="2015" name="Genome Announc.">
        <title>Genome Assemblies of Three Soil-Associated Devosia species: D. insulae, D. limi, and D. soli.</title>
        <authorList>
            <person name="Hassan Y.I."/>
            <person name="Lepp D."/>
            <person name="Zhou T."/>
        </authorList>
    </citation>
    <scope>NUCLEOTIDE SEQUENCE [LARGE SCALE GENOMIC DNA]</scope>
    <source>
        <strain evidence="2 3">DS-56</strain>
    </source>
</reference>
<proteinExistence type="predicted"/>
<evidence type="ECO:0000313" key="3">
    <source>
        <dbReference type="Proteomes" id="UP000095463"/>
    </source>
</evidence>
<evidence type="ECO:0000259" key="1">
    <source>
        <dbReference type="PROSITE" id="PS50943"/>
    </source>
</evidence>
<dbReference type="InterPro" id="IPR010982">
    <property type="entry name" value="Lambda_DNA-bd_dom_sf"/>
</dbReference>